<keyword evidence="14" id="KW-1185">Reference proteome</keyword>
<dbReference type="GO" id="GO:0005743">
    <property type="term" value="C:mitochondrial inner membrane"/>
    <property type="evidence" value="ECO:0007669"/>
    <property type="project" value="UniProtKB-SubCell"/>
</dbReference>
<sequence length="171" mass="20029">MASLALRSLRGLAKNTRQLSTTVQLCSGKDDIMEKWSAEKFDKHFIDYLNRPEIDGWEVRKALSELHDFDVIPDPKVVIAALKACRRVNDFALCLRFFEAIKIKCGSQKNRDVVYGYIMNEIKPTLEELGIPTLEEIGLDKPEYFIPQPEYWWEKKWYKDYGFDKKPGYEI</sequence>
<dbReference type="STRING" id="131310.A0A0N4ZF02"/>
<keyword evidence="10 13" id="KW-0496">Mitochondrion</keyword>
<comment type="function">
    <text evidence="13">Component of the cytochrome c oxidase, the last enzyme in the mitochondrial electron transport chain which drives oxidative phosphorylation. The respiratory chain contains 3 multisubunit complexes succinate dehydrogenase (complex II, CII), ubiquinol-cytochrome c oxidoreductase (cytochrome b-c1 complex, complex III, CIII) and cytochrome c oxidase (complex IV, CIV), that cooperate to transfer electrons derived from NADH and succinate to molecular oxygen, creating an electrochemical gradient over the inner membrane that drives transmembrane transport and the ATP synthase. Cytochrome c oxidase is the component of the respiratory chain that catalyzes the reduction of oxygen to water. Electrons originating from reduced cytochrome c in the intermembrane space (IMS) are transferred via the dinuclear copper A center (CU(A)) of subunit 2 and heme A of subunit 1 to the active site in subunit 1, a binuclear center (BNC) formed by heme A3 and copper B (CU(B)). The BNC reduces molecular oxygen to 2 water molecules using 4 electrons from cytochrome c in the IMS and 4 protons from the mitochondrial matrix.</text>
</comment>
<accession>A0A0N4ZF02</accession>
<keyword evidence="6 13" id="KW-0479">Metal-binding</keyword>
<dbReference type="GO" id="GO:0006123">
    <property type="term" value="P:mitochondrial electron transport, cytochrome c to oxygen"/>
    <property type="evidence" value="ECO:0007669"/>
    <property type="project" value="UniProtKB-UniRule"/>
</dbReference>
<dbReference type="UniPathway" id="UPA00705"/>
<evidence type="ECO:0000256" key="1">
    <source>
        <dbReference type="ARBA" id="ARBA00004443"/>
    </source>
</evidence>
<keyword evidence="8 13" id="KW-0809">Transit peptide</keyword>
<dbReference type="WBParaSite" id="PTRK_0000633400.1">
    <property type="protein sequence ID" value="PTRK_0000633400.1"/>
    <property type="gene ID" value="PTRK_0000633400"/>
</dbReference>
<comment type="pathway">
    <text evidence="2 13">Energy metabolism; oxidative phosphorylation.</text>
</comment>
<dbReference type="InterPro" id="IPR003204">
    <property type="entry name" value="Cyt_c_oxidase_su5A/6"/>
</dbReference>
<evidence type="ECO:0000256" key="12">
    <source>
        <dbReference type="ARBA" id="ARBA00031049"/>
    </source>
</evidence>
<dbReference type="SUPFAM" id="SSF48479">
    <property type="entry name" value="Cytochrome c oxidase subunit E"/>
    <property type="match status" value="1"/>
</dbReference>
<evidence type="ECO:0000256" key="13">
    <source>
        <dbReference type="RuleBase" id="RU368103"/>
    </source>
</evidence>
<dbReference type="Pfam" id="PF02284">
    <property type="entry name" value="COX5A"/>
    <property type="match status" value="1"/>
</dbReference>
<dbReference type="PANTHER" id="PTHR14200:SF11">
    <property type="entry name" value="CYTOCHROME C OXIDASE SUBUNIT 5A, MITOCHONDRIAL"/>
    <property type="match status" value="1"/>
</dbReference>
<evidence type="ECO:0000256" key="8">
    <source>
        <dbReference type="ARBA" id="ARBA00022946"/>
    </source>
</evidence>
<comment type="subunit">
    <text evidence="13">Component of the cytochrome c oxidase (complex IV, CIV), a multisubunit enzyme composed of a catalytic core of 3 subunits and several supernumerary subunits. The complex exists as a monomer or a dimer and forms supercomplexes (SCs) in the inner mitochondrial membrane with ubiquinol-cytochrome c oxidoreductase (cytochrome b-c1 complex, complex III, CIII).</text>
</comment>
<reference evidence="15" key="1">
    <citation type="submission" date="2017-02" db="UniProtKB">
        <authorList>
            <consortium name="WormBaseParasite"/>
        </authorList>
    </citation>
    <scope>IDENTIFICATION</scope>
</reference>
<evidence type="ECO:0000256" key="11">
    <source>
        <dbReference type="ARBA" id="ARBA00023136"/>
    </source>
</evidence>
<dbReference type="GO" id="GO:0045277">
    <property type="term" value="C:respiratory chain complex IV"/>
    <property type="evidence" value="ECO:0007669"/>
    <property type="project" value="UniProtKB-UniRule"/>
</dbReference>
<keyword evidence="5 13" id="KW-0349">Heme</keyword>
<dbReference type="PANTHER" id="PTHR14200">
    <property type="entry name" value="CYTOCHROME C OXIDASE POLYPEPTIDE"/>
    <property type="match status" value="1"/>
</dbReference>
<evidence type="ECO:0000313" key="14">
    <source>
        <dbReference type="Proteomes" id="UP000038045"/>
    </source>
</evidence>
<evidence type="ECO:0000313" key="15">
    <source>
        <dbReference type="WBParaSite" id="PTRK_0000633400.1"/>
    </source>
</evidence>
<comment type="similarity">
    <text evidence="3 13">Belongs to the cytochrome c oxidase subunit 5A family.</text>
</comment>
<evidence type="ECO:0000256" key="6">
    <source>
        <dbReference type="ARBA" id="ARBA00022723"/>
    </source>
</evidence>
<comment type="subcellular location">
    <subcellularLocation>
        <location evidence="1 13">Mitochondrion inner membrane</location>
        <topology evidence="1 13">Peripheral membrane protein</topology>
        <orientation evidence="1 13">Matrix side</orientation>
    </subcellularLocation>
</comment>
<dbReference type="InterPro" id="IPR036545">
    <property type="entry name" value="Cyt_c_oxidase_su5A/6_sf"/>
</dbReference>
<evidence type="ECO:0000256" key="9">
    <source>
        <dbReference type="ARBA" id="ARBA00023004"/>
    </source>
</evidence>
<organism evidence="14 15">
    <name type="scientific">Parastrongyloides trichosuri</name>
    <name type="common">Possum-specific nematode worm</name>
    <dbReference type="NCBI Taxonomy" id="131310"/>
    <lineage>
        <taxon>Eukaryota</taxon>
        <taxon>Metazoa</taxon>
        <taxon>Ecdysozoa</taxon>
        <taxon>Nematoda</taxon>
        <taxon>Chromadorea</taxon>
        <taxon>Rhabditida</taxon>
        <taxon>Tylenchina</taxon>
        <taxon>Panagrolaimomorpha</taxon>
        <taxon>Strongyloidoidea</taxon>
        <taxon>Strongyloididae</taxon>
        <taxon>Parastrongyloides</taxon>
    </lineage>
</organism>
<dbReference type="Proteomes" id="UP000038045">
    <property type="component" value="Unplaced"/>
</dbReference>
<protein>
    <recommendedName>
        <fullName evidence="4 13">Cytochrome c oxidase subunit 5A, mitochondrial</fullName>
    </recommendedName>
    <alternativeName>
        <fullName evidence="12 13">Cytochrome c oxidase polypeptide Va</fullName>
    </alternativeName>
</protein>
<dbReference type="Gene3D" id="1.25.40.40">
    <property type="entry name" value="Cytochrome c oxidase, subunit Va/VI"/>
    <property type="match status" value="1"/>
</dbReference>
<proteinExistence type="inferred from homology"/>
<dbReference type="FunFam" id="1.25.40.40:FF:000001">
    <property type="entry name" value="Cytochrome c oxidase subunit VI"/>
    <property type="match status" value="1"/>
</dbReference>
<dbReference type="CDD" id="cd00923">
    <property type="entry name" value="Cyt_c_Oxidase_Va"/>
    <property type="match status" value="1"/>
</dbReference>
<evidence type="ECO:0000256" key="4">
    <source>
        <dbReference type="ARBA" id="ARBA00021968"/>
    </source>
</evidence>
<evidence type="ECO:0000256" key="3">
    <source>
        <dbReference type="ARBA" id="ARBA00007972"/>
    </source>
</evidence>
<name>A0A0N4ZF02_PARTI</name>
<dbReference type="GO" id="GO:0046872">
    <property type="term" value="F:metal ion binding"/>
    <property type="evidence" value="ECO:0007669"/>
    <property type="project" value="UniProtKB-UniRule"/>
</dbReference>
<evidence type="ECO:0000256" key="7">
    <source>
        <dbReference type="ARBA" id="ARBA00022792"/>
    </source>
</evidence>
<evidence type="ECO:0000256" key="2">
    <source>
        <dbReference type="ARBA" id="ARBA00004673"/>
    </source>
</evidence>
<keyword evidence="11 13" id="KW-0472">Membrane</keyword>
<evidence type="ECO:0000256" key="10">
    <source>
        <dbReference type="ARBA" id="ARBA00023128"/>
    </source>
</evidence>
<keyword evidence="7 13" id="KW-0999">Mitochondrion inner membrane</keyword>
<keyword evidence="9 13" id="KW-0408">Iron</keyword>
<dbReference type="AlphaFoldDB" id="A0A0N4ZF02"/>
<evidence type="ECO:0000256" key="5">
    <source>
        <dbReference type="ARBA" id="ARBA00022617"/>
    </source>
</evidence>